<keyword evidence="6" id="KW-1185">Reference proteome</keyword>
<dbReference type="Proteomes" id="UP000184406">
    <property type="component" value="Unassembled WGS sequence"/>
</dbReference>
<keyword evidence="2" id="KW-0012">Acyltransferase</keyword>
<dbReference type="Pfam" id="PF13302">
    <property type="entry name" value="Acetyltransf_3"/>
    <property type="match status" value="1"/>
</dbReference>
<accession>A0A1M5A3G9</accession>
<evidence type="ECO:0000256" key="1">
    <source>
        <dbReference type="ARBA" id="ARBA00022679"/>
    </source>
</evidence>
<evidence type="ECO:0000313" key="6">
    <source>
        <dbReference type="Proteomes" id="UP000184406"/>
    </source>
</evidence>
<name>A0A1M5A3G9_9FLAO</name>
<dbReference type="OrthoDB" id="883856at2"/>
<reference evidence="6" key="1">
    <citation type="submission" date="2016-11" db="EMBL/GenBank/DDBJ databases">
        <authorList>
            <person name="Varghese N."/>
            <person name="Submissions S."/>
        </authorList>
    </citation>
    <scope>NUCLEOTIDE SEQUENCE [LARGE SCALE GENOMIC DNA]</scope>
    <source>
        <strain evidence="6">DSM 17539</strain>
    </source>
</reference>
<dbReference type="RefSeq" id="WP_072861705.1">
    <property type="nucleotide sequence ID" value="NZ_FQUX01000003.1"/>
</dbReference>
<evidence type="ECO:0000256" key="3">
    <source>
        <dbReference type="ARBA" id="ARBA00038502"/>
    </source>
</evidence>
<dbReference type="PANTHER" id="PTHR43792:SF8">
    <property type="entry name" value="[RIBOSOMAL PROTEIN US5]-ALANINE N-ACETYLTRANSFERASE"/>
    <property type="match status" value="1"/>
</dbReference>
<evidence type="ECO:0000259" key="4">
    <source>
        <dbReference type="PROSITE" id="PS51186"/>
    </source>
</evidence>
<dbReference type="GO" id="GO:0016747">
    <property type="term" value="F:acyltransferase activity, transferring groups other than amino-acyl groups"/>
    <property type="evidence" value="ECO:0007669"/>
    <property type="project" value="InterPro"/>
</dbReference>
<dbReference type="Gene3D" id="3.40.630.30">
    <property type="match status" value="1"/>
</dbReference>
<evidence type="ECO:0000256" key="2">
    <source>
        <dbReference type="ARBA" id="ARBA00023315"/>
    </source>
</evidence>
<sequence>MNKIHLQIIAQKEAKELFSLINRNKKRLARYFPLTLKKNENIGSTINYLKELTQKTKKKEIYALGIYSQQDLIGMMFVKNIDWRVPKCELGYFIDKAYEGKGIMSIAIDETIKYCFENLKMEKIFLRIGTENIGSKRVAEKKGFELEGILRREFRLETKELVDVEYYGKLKTPPKNS</sequence>
<dbReference type="InterPro" id="IPR051531">
    <property type="entry name" value="N-acetyltransferase"/>
</dbReference>
<organism evidence="5 6">
    <name type="scientific">Arenibacter palladensis</name>
    <dbReference type="NCBI Taxonomy" id="237373"/>
    <lineage>
        <taxon>Bacteria</taxon>
        <taxon>Pseudomonadati</taxon>
        <taxon>Bacteroidota</taxon>
        <taxon>Flavobacteriia</taxon>
        <taxon>Flavobacteriales</taxon>
        <taxon>Flavobacteriaceae</taxon>
        <taxon>Arenibacter</taxon>
    </lineage>
</organism>
<proteinExistence type="inferred from homology"/>
<gene>
    <name evidence="5" type="ORF">SAMN03080594_10368</name>
</gene>
<dbReference type="SUPFAM" id="SSF55729">
    <property type="entry name" value="Acyl-CoA N-acyltransferases (Nat)"/>
    <property type="match status" value="1"/>
</dbReference>
<dbReference type="InterPro" id="IPR000182">
    <property type="entry name" value="GNAT_dom"/>
</dbReference>
<comment type="similarity">
    <text evidence="3">Belongs to the acetyltransferase family. RimJ subfamily.</text>
</comment>
<dbReference type="PANTHER" id="PTHR43792">
    <property type="entry name" value="GNAT FAMILY, PUTATIVE (AFU_ORTHOLOGUE AFUA_3G00765)-RELATED-RELATED"/>
    <property type="match status" value="1"/>
</dbReference>
<dbReference type="AlphaFoldDB" id="A0A1M5A3G9"/>
<keyword evidence="1 5" id="KW-0808">Transferase</keyword>
<dbReference type="EMBL" id="FQUX01000003">
    <property type="protein sequence ID" value="SHF24637.1"/>
    <property type="molecule type" value="Genomic_DNA"/>
</dbReference>
<dbReference type="InterPro" id="IPR016181">
    <property type="entry name" value="Acyl_CoA_acyltransferase"/>
</dbReference>
<protein>
    <submittedName>
        <fullName evidence="5">Ribosomal-protein-serine acetyltransferase</fullName>
    </submittedName>
</protein>
<dbReference type="PROSITE" id="PS51186">
    <property type="entry name" value="GNAT"/>
    <property type="match status" value="1"/>
</dbReference>
<evidence type="ECO:0000313" key="5">
    <source>
        <dbReference type="EMBL" id="SHF24637.1"/>
    </source>
</evidence>
<feature type="domain" description="N-acetyltransferase" evidence="4">
    <location>
        <begin position="4"/>
        <end position="173"/>
    </location>
</feature>